<organism evidence="1 2">
    <name type="scientific">Terrimicrobium sacchariphilum</name>
    <dbReference type="NCBI Taxonomy" id="690879"/>
    <lineage>
        <taxon>Bacteria</taxon>
        <taxon>Pseudomonadati</taxon>
        <taxon>Verrucomicrobiota</taxon>
        <taxon>Terrimicrobiia</taxon>
        <taxon>Terrimicrobiales</taxon>
        <taxon>Terrimicrobiaceae</taxon>
        <taxon>Terrimicrobium</taxon>
    </lineage>
</organism>
<dbReference type="STRING" id="690879.TSACC_22457"/>
<accession>A0A146GB44</accession>
<name>A0A146GB44_TERSA</name>
<reference evidence="2" key="1">
    <citation type="journal article" date="2017" name="Genome Announc.">
        <title>Draft Genome Sequence of Terrimicrobium sacchariphilum NM-5T, a Facultative Anaerobic Soil Bacterium of the Class Spartobacteria.</title>
        <authorList>
            <person name="Qiu Y.L."/>
            <person name="Tourlousse D.M."/>
            <person name="Matsuura N."/>
            <person name="Ohashi A."/>
            <person name="Sekiguchi Y."/>
        </authorList>
    </citation>
    <scope>NUCLEOTIDE SEQUENCE [LARGE SCALE GENOMIC DNA]</scope>
    <source>
        <strain evidence="2">NM-5</strain>
    </source>
</reference>
<sequence>MFPVEALIAETAKSLHQNPESPGAASKCKLTYQTKTAVDVSALQPIVNR</sequence>
<keyword evidence="2" id="KW-1185">Reference proteome</keyword>
<evidence type="ECO:0000313" key="1">
    <source>
        <dbReference type="EMBL" id="GAT34034.1"/>
    </source>
</evidence>
<gene>
    <name evidence="1" type="ORF">TSACC_22457</name>
</gene>
<protein>
    <submittedName>
        <fullName evidence="1">Uncharacterized protein</fullName>
    </submittedName>
</protein>
<proteinExistence type="predicted"/>
<dbReference type="InParanoid" id="A0A146GB44"/>
<comment type="caution">
    <text evidence="1">The sequence shown here is derived from an EMBL/GenBank/DDBJ whole genome shotgun (WGS) entry which is preliminary data.</text>
</comment>
<dbReference type="EMBL" id="BDCO01000002">
    <property type="protein sequence ID" value="GAT34034.1"/>
    <property type="molecule type" value="Genomic_DNA"/>
</dbReference>
<dbReference type="AlphaFoldDB" id="A0A146GB44"/>
<dbReference type="Proteomes" id="UP000076023">
    <property type="component" value="Unassembled WGS sequence"/>
</dbReference>
<evidence type="ECO:0000313" key="2">
    <source>
        <dbReference type="Proteomes" id="UP000076023"/>
    </source>
</evidence>